<accession>A0A8S5L6U7</accession>
<organism evidence="1">
    <name type="scientific">Siphoviridae sp. ct45W1</name>
    <dbReference type="NCBI Taxonomy" id="2823562"/>
    <lineage>
        <taxon>Viruses</taxon>
        <taxon>Duplodnaviria</taxon>
        <taxon>Heunggongvirae</taxon>
        <taxon>Uroviricota</taxon>
        <taxon>Caudoviricetes</taxon>
    </lineage>
</organism>
<protein>
    <recommendedName>
        <fullName evidence="2">Fibronectin type-III domain-containing protein</fullName>
    </recommendedName>
</protein>
<dbReference type="EMBL" id="BK014646">
    <property type="protein sequence ID" value="DAD65656.1"/>
    <property type="molecule type" value="Genomic_DNA"/>
</dbReference>
<proteinExistence type="predicted"/>
<name>A0A8S5L6U7_9CAUD</name>
<reference evidence="1" key="1">
    <citation type="journal article" date="2021" name="Proc. Natl. Acad. Sci. U.S.A.">
        <title>A Catalog of Tens of Thousands of Viruses from Human Metagenomes Reveals Hidden Associations with Chronic Diseases.</title>
        <authorList>
            <person name="Tisza M.J."/>
            <person name="Buck C.B."/>
        </authorList>
    </citation>
    <scope>NUCLEOTIDE SEQUENCE</scope>
    <source>
        <strain evidence="1">Ct45W1</strain>
    </source>
</reference>
<evidence type="ECO:0000313" key="1">
    <source>
        <dbReference type="EMBL" id="DAD65656.1"/>
    </source>
</evidence>
<evidence type="ECO:0008006" key="2">
    <source>
        <dbReference type="Google" id="ProtNLM"/>
    </source>
</evidence>
<sequence>MARTGRPKMMLRAVAYGAYGGDRIGVLHHATKISLTTSISGVPALKLTHTEEPNPALEEENEVAVEVTFDGGLTWTEPPGGRFLIRKATWNLLSDGTKSRTIDCVHISARLKQALVWEENFRLRKDVNKPAQGNSTTDVPADLVIQTWMKAQDRGWGRGLTFKGAPAADANGNAWAKYPSVKGMEVKWTSTLWSLLESFQKIGALQPRWEGRQLVLVPPVNKPLESLHPKRWPAGRTSGGTNSLSWADIATAVHVLGKDGVRFKVPVPTDPNFDPREGREISLEANWVETQSDAATAAQEALLERSRPKEEIVRDWQADQPGCFLPWVDYNVGDWFWVEHAAGRDQWLRVSQIQVDYSEGRCSGSTIFGTMIANAQTRLAQEVAASKLSTGTAAASTAEPVRSRSAQSKVAQTPAVIRSSTLEVKGTVTDTGSGLETLVEMSWPAPKLDVNGVELKDKIVEYRVRIARVRNFEVNGTKEWLEETQLVTTANKVAWGSAELGVRYLFWVQARTDKRIPSDWDESGQMLRLEWTQPPTPEASRPIVLSQMGVATIRFNGTTANRQPAPWWANRWQVSIHLAGESEPPNGWKATGSIYDKSVTEAQAALDPGEKYNFRVRLLAQDGKPGPWSRPFPHTVASAIDTEALVKKLTGSQQLIDGAKAAIDKDLRAIREAQERLAGAMWGGQYPPDEGAPGESLWLDPFGDVYQMKSHY</sequence>